<gene>
    <name evidence="1" type="ORF">R3I93_004482</name>
    <name evidence="2" type="ORF">R3I93_004487</name>
</gene>
<accession>A0AAN9DGF6</accession>
<comment type="caution">
    <text evidence="1">The sequence shown here is derived from an EMBL/GenBank/DDBJ whole genome shotgun (WGS) entry which is preliminary data.</text>
</comment>
<dbReference type="AlphaFoldDB" id="A0AAN9DGF6"/>
<name>A0AAN9DGF6_9TELE</name>
<keyword evidence="3" id="KW-1185">Reference proteome</keyword>
<evidence type="ECO:0000313" key="3">
    <source>
        <dbReference type="Proteomes" id="UP001364617"/>
    </source>
</evidence>
<evidence type="ECO:0000313" key="2">
    <source>
        <dbReference type="EMBL" id="KAK7172191.1"/>
    </source>
</evidence>
<sequence>MSMSHMCERGGRREAVLQRVESEQQRLVHVATNQCQ</sequence>
<proteinExistence type="predicted"/>
<dbReference type="Proteomes" id="UP001364617">
    <property type="component" value="Unassembled WGS sequence"/>
</dbReference>
<reference evidence="1 3" key="1">
    <citation type="submission" date="2024-02" db="EMBL/GenBank/DDBJ databases">
        <title>Chromosome-level genome assembly of the Eurasian Minnow (Phoxinus phoxinus).</title>
        <authorList>
            <person name="Oriowo T.O."/>
            <person name="Martin S."/>
            <person name="Stange M."/>
            <person name="Chrysostomakis Y."/>
            <person name="Brown T."/>
            <person name="Winkler S."/>
            <person name="Kukowka S."/>
            <person name="Myers E.W."/>
            <person name="Bohne A."/>
        </authorList>
    </citation>
    <scope>NUCLEOTIDE SEQUENCE [LARGE SCALE GENOMIC DNA]</scope>
    <source>
        <strain evidence="1">ZFMK-TIS-60720</strain>
        <tissue evidence="1">Whole Organism</tissue>
    </source>
</reference>
<protein>
    <submittedName>
        <fullName evidence="1">Uncharacterized protein</fullName>
    </submittedName>
</protein>
<organism evidence="1 3">
    <name type="scientific">Phoxinus phoxinus</name>
    <name type="common">Eurasian minnow</name>
    <dbReference type="NCBI Taxonomy" id="58324"/>
    <lineage>
        <taxon>Eukaryota</taxon>
        <taxon>Metazoa</taxon>
        <taxon>Chordata</taxon>
        <taxon>Craniata</taxon>
        <taxon>Vertebrata</taxon>
        <taxon>Euteleostomi</taxon>
        <taxon>Actinopterygii</taxon>
        <taxon>Neopterygii</taxon>
        <taxon>Teleostei</taxon>
        <taxon>Ostariophysi</taxon>
        <taxon>Cypriniformes</taxon>
        <taxon>Leuciscidae</taxon>
        <taxon>Phoxininae</taxon>
        <taxon>Phoxinus</taxon>
    </lineage>
</organism>
<dbReference type="EMBL" id="JAYKXH010000004">
    <property type="protein sequence ID" value="KAK7172191.1"/>
    <property type="molecule type" value="Genomic_DNA"/>
</dbReference>
<evidence type="ECO:0000313" key="1">
    <source>
        <dbReference type="EMBL" id="KAK7172186.1"/>
    </source>
</evidence>
<dbReference type="EMBL" id="JAYKXH010000004">
    <property type="protein sequence ID" value="KAK7172186.1"/>
    <property type="molecule type" value="Genomic_DNA"/>
</dbReference>